<organism evidence="7 8">
    <name type="scientific">Anseongella ginsenosidimutans</name>
    <dbReference type="NCBI Taxonomy" id="496056"/>
    <lineage>
        <taxon>Bacteria</taxon>
        <taxon>Pseudomonadati</taxon>
        <taxon>Bacteroidota</taxon>
        <taxon>Sphingobacteriia</taxon>
        <taxon>Sphingobacteriales</taxon>
        <taxon>Sphingobacteriaceae</taxon>
        <taxon>Anseongella</taxon>
    </lineage>
</organism>
<dbReference type="InterPro" id="IPR036388">
    <property type="entry name" value="WH-like_DNA-bd_sf"/>
</dbReference>
<dbReference type="NCBIfam" id="TIGR02985">
    <property type="entry name" value="Sig70_bacteroi1"/>
    <property type="match status" value="1"/>
</dbReference>
<keyword evidence="2" id="KW-0805">Transcription regulation</keyword>
<gene>
    <name evidence="7" type="ORF">EDD80_11313</name>
</gene>
<evidence type="ECO:0000259" key="5">
    <source>
        <dbReference type="Pfam" id="PF04542"/>
    </source>
</evidence>
<dbReference type="InterPro" id="IPR013325">
    <property type="entry name" value="RNA_pol_sigma_r2"/>
</dbReference>
<dbReference type="InterPro" id="IPR007627">
    <property type="entry name" value="RNA_pol_sigma70_r2"/>
</dbReference>
<dbReference type="RefSeq" id="WP_132130273.1">
    <property type="nucleotide sequence ID" value="NZ_CP042432.1"/>
</dbReference>
<evidence type="ECO:0000256" key="4">
    <source>
        <dbReference type="ARBA" id="ARBA00023163"/>
    </source>
</evidence>
<dbReference type="PANTHER" id="PTHR43133">
    <property type="entry name" value="RNA POLYMERASE ECF-TYPE SIGMA FACTO"/>
    <property type="match status" value="1"/>
</dbReference>
<dbReference type="PANTHER" id="PTHR43133:SF46">
    <property type="entry name" value="RNA POLYMERASE SIGMA-70 FACTOR ECF SUBFAMILY"/>
    <property type="match status" value="1"/>
</dbReference>
<dbReference type="InterPro" id="IPR039425">
    <property type="entry name" value="RNA_pol_sigma-70-like"/>
</dbReference>
<dbReference type="InterPro" id="IPR013249">
    <property type="entry name" value="RNA_pol_sigma70_r4_t2"/>
</dbReference>
<dbReference type="InterPro" id="IPR013324">
    <property type="entry name" value="RNA_pol_sigma_r3/r4-like"/>
</dbReference>
<comment type="caution">
    <text evidence="7">The sequence shown here is derived from an EMBL/GenBank/DDBJ whole genome shotgun (WGS) entry which is preliminary data.</text>
</comment>
<evidence type="ECO:0000256" key="1">
    <source>
        <dbReference type="ARBA" id="ARBA00010641"/>
    </source>
</evidence>
<reference evidence="7 8" key="1">
    <citation type="submission" date="2019-03" db="EMBL/GenBank/DDBJ databases">
        <title>Genomic Encyclopedia of Type Strains, Phase IV (KMG-IV): sequencing the most valuable type-strain genomes for metagenomic binning, comparative biology and taxonomic classification.</title>
        <authorList>
            <person name="Goeker M."/>
        </authorList>
    </citation>
    <scope>NUCLEOTIDE SEQUENCE [LARGE SCALE GENOMIC DNA]</scope>
    <source>
        <strain evidence="7 8">DSM 21100</strain>
    </source>
</reference>
<dbReference type="InterPro" id="IPR014327">
    <property type="entry name" value="RNA_pol_sigma70_bacteroid"/>
</dbReference>
<keyword evidence="4" id="KW-0804">Transcription</keyword>
<accession>A0A4R3KPP3</accession>
<dbReference type="EMBL" id="SMAD01000013">
    <property type="protein sequence ID" value="TCS85278.1"/>
    <property type="molecule type" value="Genomic_DNA"/>
</dbReference>
<evidence type="ECO:0000259" key="6">
    <source>
        <dbReference type="Pfam" id="PF08281"/>
    </source>
</evidence>
<evidence type="ECO:0000313" key="8">
    <source>
        <dbReference type="Proteomes" id="UP000295807"/>
    </source>
</evidence>
<keyword evidence="3" id="KW-0731">Sigma factor</keyword>
<evidence type="ECO:0000256" key="2">
    <source>
        <dbReference type="ARBA" id="ARBA00023015"/>
    </source>
</evidence>
<feature type="domain" description="RNA polymerase sigma factor 70 region 4 type 2" evidence="6">
    <location>
        <begin position="123"/>
        <end position="172"/>
    </location>
</feature>
<sequence>MLDDPELARLTELLKQGDRTAFNKLYEMQWKKLFSVAYQALGSVDDAKDIVQDTFVKVWDKREQLDTSYPVSGFLFTILKNNIINYLKKELSRKKRLQNAFGNREEKDHSPEDHYEASQLSVLLEREINQLPPKMRHILVLSRNKNMAIKEIATALNIAPQTVKNQLSNALRILRSKI</sequence>
<dbReference type="Gene3D" id="1.10.10.10">
    <property type="entry name" value="Winged helix-like DNA-binding domain superfamily/Winged helix DNA-binding domain"/>
    <property type="match status" value="1"/>
</dbReference>
<dbReference type="AlphaFoldDB" id="A0A4R3KPP3"/>
<dbReference type="OrthoDB" id="659948at2"/>
<keyword evidence="8" id="KW-1185">Reference proteome</keyword>
<evidence type="ECO:0000313" key="7">
    <source>
        <dbReference type="EMBL" id="TCS85278.1"/>
    </source>
</evidence>
<dbReference type="GO" id="GO:0003677">
    <property type="term" value="F:DNA binding"/>
    <property type="evidence" value="ECO:0007669"/>
    <property type="project" value="InterPro"/>
</dbReference>
<dbReference type="Gene3D" id="1.10.1740.10">
    <property type="match status" value="1"/>
</dbReference>
<dbReference type="Proteomes" id="UP000295807">
    <property type="component" value="Unassembled WGS sequence"/>
</dbReference>
<dbReference type="InterPro" id="IPR014284">
    <property type="entry name" value="RNA_pol_sigma-70_dom"/>
</dbReference>
<name>A0A4R3KPP3_9SPHI</name>
<feature type="domain" description="RNA polymerase sigma-70 region 2" evidence="5">
    <location>
        <begin position="31"/>
        <end position="90"/>
    </location>
</feature>
<dbReference type="GO" id="GO:0006352">
    <property type="term" value="P:DNA-templated transcription initiation"/>
    <property type="evidence" value="ECO:0007669"/>
    <property type="project" value="InterPro"/>
</dbReference>
<dbReference type="GO" id="GO:0016987">
    <property type="term" value="F:sigma factor activity"/>
    <property type="evidence" value="ECO:0007669"/>
    <property type="project" value="UniProtKB-KW"/>
</dbReference>
<dbReference type="NCBIfam" id="TIGR02937">
    <property type="entry name" value="sigma70-ECF"/>
    <property type="match status" value="1"/>
</dbReference>
<evidence type="ECO:0000256" key="3">
    <source>
        <dbReference type="ARBA" id="ARBA00023082"/>
    </source>
</evidence>
<dbReference type="Pfam" id="PF08281">
    <property type="entry name" value="Sigma70_r4_2"/>
    <property type="match status" value="1"/>
</dbReference>
<dbReference type="Pfam" id="PF04542">
    <property type="entry name" value="Sigma70_r2"/>
    <property type="match status" value="1"/>
</dbReference>
<proteinExistence type="inferred from homology"/>
<comment type="similarity">
    <text evidence="1">Belongs to the sigma-70 factor family. ECF subfamily.</text>
</comment>
<dbReference type="SUPFAM" id="SSF88946">
    <property type="entry name" value="Sigma2 domain of RNA polymerase sigma factors"/>
    <property type="match status" value="1"/>
</dbReference>
<protein>
    <submittedName>
        <fullName evidence="7">RNA polymerase sigma-70 factor (ECF subfamily)</fullName>
    </submittedName>
</protein>
<dbReference type="SUPFAM" id="SSF88659">
    <property type="entry name" value="Sigma3 and sigma4 domains of RNA polymerase sigma factors"/>
    <property type="match status" value="1"/>
</dbReference>